<comment type="caution">
    <text evidence="1">The sequence shown here is derived from an EMBL/GenBank/DDBJ whole genome shotgun (WGS) entry which is preliminary data.</text>
</comment>
<dbReference type="EMBL" id="CADEAL010000793">
    <property type="protein sequence ID" value="CAB1425305.1"/>
    <property type="molecule type" value="Genomic_DNA"/>
</dbReference>
<gene>
    <name evidence="1" type="ORF">PLEPLA_LOCUS13235</name>
</gene>
<name>A0A9N7U6H4_PLEPL</name>
<dbReference type="Proteomes" id="UP001153269">
    <property type="component" value="Unassembled WGS sequence"/>
</dbReference>
<protein>
    <submittedName>
        <fullName evidence="1">Uncharacterized protein</fullName>
    </submittedName>
</protein>
<keyword evidence="2" id="KW-1185">Reference proteome</keyword>
<evidence type="ECO:0000313" key="2">
    <source>
        <dbReference type="Proteomes" id="UP001153269"/>
    </source>
</evidence>
<sequence length="83" mass="9290">MDSPFAPPPAPSLPPSSLSFSRCLSLPAHSWNHRGRSRSGWTVLKSSVKWGVWAYQWRGCALEADPSCSLALYRTVFVPRMKK</sequence>
<evidence type="ECO:0000313" key="1">
    <source>
        <dbReference type="EMBL" id="CAB1425305.1"/>
    </source>
</evidence>
<dbReference type="AlphaFoldDB" id="A0A9N7U6H4"/>
<accession>A0A9N7U6H4</accession>
<reference evidence="1" key="1">
    <citation type="submission" date="2020-03" db="EMBL/GenBank/DDBJ databases">
        <authorList>
            <person name="Weist P."/>
        </authorList>
    </citation>
    <scope>NUCLEOTIDE SEQUENCE</scope>
</reference>
<organism evidence="1 2">
    <name type="scientific">Pleuronectes platessa</name>
    <name type="common">European plaice</name>
    <dbReference type="NCBI Taxonomy" id="8262"/>
    <lineage>
        <taxon>Eukaryota</taxon>
        <taxon>Metazoa</taxon>
        <taxon>Chordata</taxon>
        <taxon>Craniata</taxon>
        <taxon>Vertebrata</taxon>
        <taxon>Euteleostomi</taxon>
        <taxon>Actinopterygii</taxon>
        <taxon>Neopterygii</taxon>
        <taxon>Teleostei</taxon>
        <taxon>Neoteleostei</taxon>
        <taxon>Acanthomorphata</taxon>
        <taxon>Carangaria</taxon>
        <taxon>Pleuronectiformes</taxon>
        <taxon>Pleuronectoidei</taxon>
        <taxon>Pleuronectidae</taxon>
        <taxon>Pleuronectes</taxon>
    </lineage>
</organism>
<proteinExistence type="predicted"/>